<dbReference type="GeneID" id="9222285"/>
<proteinExistence type="predicted"/>
<dbReference type="OMA" id="PYWTKKS"/>
<organism evidence="1 2">
    <name type="scientific">Arthroderma otae (strain ATCC MYA-4605 / CBS 113480)</name>
    <name type="common">Microsporum canis</name>
    <dbReference type="NCBI Taxonomy" id="554155"/>
    <lineage>
        <taxon>Eukaryota</taxon>
        <taxon>Fungi</taxon>
        <taxon>Dikarya</taxon>
        <taxon>Ascomycota</taxon>
        <taxon>Pezizomycotina</taxon>
        <taxon>Eurotiomycetes</taxon>
        <taxon>Eurotiomycetidae</taxon>
        <taxon>Onygenales</taxon>
        <taxon>Arthrodermataceae</taxon>
        <taxon>Microsporum</taxon>
    </lineage>
</organism>
<accession>C5FUS4</accession>
<dbReference type="HOGENOM" id="CLU_500677_0_0_1"/>
<name>C5FUS4_ARTOC</name>
<protein>
    <submittedName>
        <fullName evidence="1">Uncharacterized protein</fullName>
    </submittedName>
</protein>
<gene>
    <name evidence="1" type="ORF">MCYG_06477</name>
</gene>
<keyword evidence="2" id="KW-1185">Reference proteome</keyword>
<evidence type="ECO:0000313" key="2">
    <source>
        <dbReference type="Proteomes" id="UP000002035"/>
    </source>
</evidence>
<evidence type="ECO:0000313" key="1">
    <source>
        <dbReference type="EMBL" id="EEQ33658.1"/>
    </source>
</evidence>
<dbReference type="EMBL" id="DS995706">
    <property type="protein sequence ID" value="EEQ33658.1"/>
    <property type="molecule type" value="Genomic_DNA"/>
</dbReference>
<dbReference type="Proteomes" id="UP000002035">
    <property type="component" value="Unassembled WGS sequence"/>
</dbReference>
<reference evidence="2" key="1">
    <citation type="journal article" date="2012" name="MBio">
        <title>Comparative genome analysis of Trichophyton rubrum and related dermatophytes reveals candidate genes involved in infection.</title>
        <authorList>
            <person name="Martinez D.A."/>
            <person name="Oliver B.G."/>
            <person name="Graeser Y."/>
            <person name="Goldberg J.M."/>
            <person name="Li W."/>
            <person name="Martinez-Rossi N.M."/>
            <person name="Monod M."/>
            <person name="Shelest E."/>
            <person name="Barton R.C."/>
            <person name="Birch E."/>
            <person name="Brakhage A.A."/>
            <person name="Chen Z."/>
            <person name="Gurr S.J."/>
            <person name="Heiman D."/>
            <person name="Heitman J."/>
            <person name="Kosti I."/>
            <person name="Rossi A."/>
            <person name="Saif S."/>
            <person name="Samalova M."/>
            <person name="Saunders C.W."/>
            <person name="Shea T."/>
            <person name="Summerbell R.C."/>
            <person name="Xu J."/>
            <person name="Young S."/>
            <person name="Zeng Q."/>
            <person name="Birren B.W."/>
            <person name="Cuomo C.A."/>
            <person name="White T.C."/>
        </authorList>
    </citation>
    <scope>NUCLEOTIDE SEQUENCE [LARGE SCALE GENOMIC DNA]</scope>
    <source>
        <strain evidence="2">ATCC MYA-4605 / CBS 113480</strain>
    </source>
</reference>
<sequence>MFGSLLDYLLTAANDNWNAKSFKCYIRRNHSEAVVSDVALQMLWRSFHFFAHYPFSQDPQHGKVEFDVFQRATSLLVFRRNGYLSACGLYGVVSEYYPEFHDNACFRQMFRSIGIPGTISQCRDVTVSTSNDTTFVSWDIVDSLGLVVPCFISSSLPRDLLEITAKKILANSSILLHREVRREAVSTLIDLLLREELTAALVDSLINGEKLSPTQYTRACDVLPNLDLRFYQLWAILFQPSAPVIELKPSQPGPYINGAISLFIPQWGNSHSYCLYEEQIVVLCLRDHKFHRLFGRPSPMFITYEDGHQFNSSLLVFQLQPIFRVLRLGKPIISLTNSIKTGEHGISLAEVVACKGSFSFPYWIGHEISQGSSIRIDPNQKTATLVSGKRQLNREFNLDEGDGKDWEVTIQDPKMDILTVNEKDDHLEEIDIPVVTGEELERLRKTIIDVVKYRDERLH</sequence>
<dbReference type="OrthoDB" id="5343429at2759"/>
<dbReference type="AlphaFoldDB" id="C5FUS4"/>
<dbReference type="RefSeq" id="XP_002844513.1">
    <property type="nucleotide sequence ID" value="XM_002844467.1"/>
</dbReference>
<dbReference type="eggNOG" id="ENOG502SPCI">
    <property type="taxonomic scope" value="Eukaryota"/>
</dbReference>
<dbReference type="VEuPathDB" id="FungiDB:MCYG_06477"/>